<dbReference type="PANTHER" id="PTHR13533">
    <property type="entry name" value="N-ACETYLNEURAMINATE 9-O-ACETYLTRANSFERASE"/>
    <property type="match status" value="1"/>
</dbReference>
<evidence type="ECO:0000256" key="3">
    <source>
        <dbReference type="ARBA" id="ARBA00022679"/>
    </source>
</evidence>
<feature type="transmembrane region" description="Helical" evidence="9">
    <location>
        <begin position="229"/>
        <end position="246"/>
    </location>
</feature>
<dbReference type="eggNOG" id="KOG1699">
    <property type="taxonomic scope" value="Eukaryota"/>
</dbReference>
<evidence type="ECO:0000259" key="10">
    <source>
        <dbReference type="Pfam" id="PF07779"/>
    </source>
</evidence>
<organism evidence="11 12">
    <name type="scientific">Endocarpon pusillum (strain Z07020 / HMAS-L-300199)</name>
    <name type="common">Lichen-forming fungus</name>
    <dbReference type="NCBI Taxonomy" id="1263415"/>
    <lineage>
        <taxon>Eukaryota</taxon>
        <taxon>Fungi</taxon>
        <taxon>Dikarya</taxon>
        <taxon>Ascomycota</taxon>
        <taxon>Pezizomycotina</taxon>
        <taxon>Eurotiomycetes</taxon>
        <taxon>Chaetothyriomycetidae</taxon>
        <taxon>Verrucariales</taxon>
        <taxon>Verrucariaceae</taxon>
        <taxon>Endocarpon</taxon>
    </lineage>
</organism>
<evidence type="ECO:0000256" key="4">
    <source>
        <dbReference type="ARBA" id="ARBA00022692"/>
    </source>
</evidence>
<dbReference type="OMA" id="WSAREWA"/>
<dbReference type="InterPro" id="IPR012419">
    <property type="entry name" value="Cas1_AcylTrans_dom"/>
</dbReference>
<feature type="domain" description="Cas1p 10 TM acyl transferase" evidence="10">
    <location>
        <begin position="211"/>
        <end position="693"/>
    </location>
</feature>
<keyword evidence="6 9" id="KW-0472">Membrane</keyword>
<keyword evidence="3" id="KW-0808">Transferase</keyword>
<dbReference type="AlphaFoldDB" id="U1HPB3"/>
<evidence type="ECO:0000256" key="6">
    <source>
        <dbReference type="ARBA" id="ARBA00023136"/>
    </source>
</evidence>
<feature type="transmembrane region" description="Helical" evidence="9">
    <location>
        <begin position="757"/>
        <end position="782"/>
    </location>
</feature>
<feature type="transmembrane region" description="Helical" evidence="9">
    <location>
        <begin position="258"/>
        <end position="279"/>
    </location>
</feature>
<dbReference type="RefSeq" id="XP_007803518.1">
    <property type="nucleotide sequence ID" value="XM_007805327.1"/>
</dbReference>
<sequence>MDRKRATELSLSAAKHSDLHFEQGSVEIEFLWDPFLNSTTLKNILDRDQLAAEPLNSSKPTTMLVGGGLWHLKDLGATFLDEFERGISSVSATLPRNARDLNGIILPPNAREGIRNLVLFAPVAPPIHSQLDPMRAARFTSENIQAMNNYLRDAVIRDGIEVLWSYSLMTWQQPSAYEEDGYHIVENVADKQADIFLNVRCNSEPSLEHYPFDKTCCNVQPPINLEQQVLIFVATLTILYAFYSASKRKMLNQPATTLLAVNGITAAVGIIAMAVVYCFVADRTLIFDKVQKVSSQRTFLQMITIVMLGGVLTVRKPGDTSAETSAKPTRATLGQKFLSRDQTDEWKGWMQFVILIYHYTGMSNVLWVYQIIRLLVASYLFMTGYGHTIYFLKTNNFSLQRIVSVLVRLNLLSCLLAYVMRTDYNFYYFPALSSFWFLVVYLTIRVHHQPNVVPRVLVLKVFVSVIVVQLLLHTPGVLEFVFELLQKTCKVNVDVHELRFRLSLDAYVVYIGMFTAILHLQITGGLPCSTTCLATQIKKIPTAAHVSAICASGVIVPTYLVLIQKFPDKYAYNWWHPMISPMPIAAFAILRNATQPLRDFHSGLFAWLGRFSLETFILQYHIWLAADTKGLLSLGLSSRDAVVGTEWIDKLGLLCDFTLVTAFFLWVSWAVSHATNVVTSFIVNGQQPTKAPNLLDTVRWRWLARSGARQSEVSISATGHARNSSGQRGNARGEQENINISTPPIEVDNSTATTSRLVLRMVSILLLMCIGNWVSVFATTYASDLN</sequence>
<dbReference type="GO" id="GO:0005975">
    <property type="term" value="P:carbohydrate metabolic process"/>
    <property type="evidence" value="ECO:0007669"/>
    <property type="project" value="UniProtKB-ARBA"/>
</dbReference>
<evidence type="ECO:0000256" key="8">
    <source>
        <dbReference type="SAM" id="MobiDB-lite"/>
    </source>
</evidence>
<dbReference type="HOGENOM" id="CLU_008003_0_1_1"/>
<comment type="similarity">
    <text evidence="2">Belongs to the PC-esterase family. CASD1 subfamily.</text>
</comment>
<feature type="transmembrane region" description="Helical" evidence="9">
    <location>
        <begin position="402"/>
        <end position="420"/>
    </location>
</feature>
<dbReference type="OrthoDB" id="1932925at2759"/>
<keyword evidence="4 9" id="KW-0812">Transmembrane</keyword>
<dbReference type="GO" id="GO:0005794">
    <property type="term" value="C:Golgi apparatus"/>
    <property type="evidence" value="ECO:0007669"/>
    <property type="project" value="UniProtKB-ARBA"/>
</dbReference>
<keyword evidence="12" id="KW-1185">Reference proteome</keyword>
<feature type="region of interest" description="Disordered" evidence="8">
    <location>
        <begin position="713"/>
        <end position="747"/>
    </location>
</feature>
<evidence type="ECO:0000313" key="11">
    <source>
        <dbReference type="EMBL" id="ERF70899.1"/>
    </source>
</evidence>
<keyword evidence="7" id="KW-0325">Glycoprotein</keyword>
<dbReference type="PANTHER" id="PTHR13533:SF1">
    <property type="entry name" value="N-ACETYLNEURAMINATE 9-O-ACETYLTRANSFERASE"/>
    <property type="match status" value="1"/>
</dbReference>
<dbReference type="GO" id="GO:0016740">
    <property type="term" value="F:transferase activity"/>
    <property type="evidence" value="ECO:0007669"/>
    <property type="project" value="UniProtKB-KW"/>
</dbReference>
<feature type="transmembrane region" description="Helical" evidence="9">
    <location>
        <begin position="299"/>
        <end position="315"/>
    </location>
</feature>
<evidence type="ECO:0000313" key="12">
    <source>
        <dbReference type="Proteomes" id="UP000019373"/>
    </source>
</evidence>
<evidence type="ECO:0000256" key="5">
    <source>
        <dbReference type="ARBA" id="ARBA00022989"/>
    </source>
</evidence>
<proteinExistence type="inferred from homology"/>
<protein>
    <recommendedName>
        <fullName evidence="10">Cas1p 10 TM acyl transferase domain-containing protein</fullName>
    </recommendedName>
</protein>
<feature type="transmembrane region" description="Helical" evidence="9">
    <location>
        <begin position="507"/>
        <end position="528"/>
    </location>
</feature>
<keyword evidence="5 9" id="KW-1133">Transmembrane helix</keyword>
<dbReference type="GeneID" id="19237475"/>
<feature type="compositionally biased region" description="Polar residues" evidence="8">
    <location>
        <begin position="736"/>
        <end position="747"/>
    </location>
</feature>
<dbReference type="Pfam" id="PF07779">
    <property type="entry name" value="Cas1_AcylT"/>
    <property type="match status" value="1"/>
</dbReference>
<evidence type="ECO:0000256" key="2">
    <source>
        <dbReference type="ARBA" id="ARBA00010666"/>
    </source>
</evidence>
<comment type="subcellular location">
    <subcellularLocation>
        <location evidence="1">Membrane</location>
        <topology evidence="1">Multi-pass membrane protein</topology>
    </subcellularLocation>
</comment>
<feature type="transmembrane region" description="Helical" evidence="9">
    <location>
        <begin position="540"/>
        <end position="562"/>
    </location>
</feature>
<name>U1HPB3_ENDPU</name>
<evidence type="ECO:0000256" key="9">
    <source>
        <dbReference type="SAM" id="Phobius"/>
    </source>
</evidence>
<evidence type="ECO:0000256" key="7">
    <source>
        <dbReference type="ARBA" id="ARBA00023180"/>
    </source>
</evidence>
<feature type="compositionally biased region" description="Polar residues" evidence="8">
    <location>
        <begin position="713"/>
        <end position="728"/>
    </location>
</feature>
<dbReference type="GO" id="GO:0016020">
    <property type="term" value="C:membrane"/>
    <property type="evidence" value="ECO:0007669"/>
    <property type="project" value="UniProtKB-SubCell"/>
</dbReference>
<dbReference type="Proteomes" id="UP000019373">
    <property type="component" value="Unassembled WGS sequence"/>
</dbReference>
<reference evidence="12" key="1">
    <citation type="journal article" date="2014" name="BMC Genomics">
        <title>Genome characteristics reveal the impact of lichenization on lichen-forming fungus Endocarpon pusillum Hedwig (Verrucariales, Ascomycota).</title>
        <authorList>
            <person name="Wang Y.-Y."/>
            <person name="Liu B."/>
            <person name="Zhang X.-Y."/>
            <person name="Zhou Q.-M."/>
            <person name="Zhang T."/>
            <person name="Li H."/>
            <person name="Yu Y.-F."/>
            <person name="Zhang X.-L."/>
            <person name="Hao X.-Y."/>
            <person name="Wang M."/>
            <person name="Wang L."/>
            <person name="Wei J.-C."/>
        </authorList>
    </citation>
    <scope>NUCLEOTIDE SEQUENCE [LARGE SCALE GENOMIC DNA]</scope>
    <source>
        <strain evidence="12">Z07020 / HMAS-L-300199</strain>
    </source>
</reference>
<accession>U1HPB3</accession>
<feature type="transmembrane region" description="Helical" evidence="9">
    <location>
        <begin position="426"/>
        <end position="444"/>
    </location>
</feature>
<gene>
    <name evidence="11" type="ORF">EPUS_02421</name>
</gene>
<evidence type="ECO:0000256" key="1">
    <source>
        <dbReference type="ARBA" id="ARBA00004141"/>
    </source>
</evidence>
<dbReference type="EMBL" id="KE721278">
    <property type="protein sequence ID" value="ERF70899.1"/>
    <property type="molecule type" value="Genomic_DNA"/>
</dbReference>